<dbReference type="Gene3D" id="3.40.630.30">
    <property type="match status" value="2"/>
</dbReference>
<evidence type="ECO:0000259" key="1">
    <source>
        <dbReference type="Pfam" id="PF08445"/>
    </source>
</evidence>
<dbReference type="EMBL" id="GAMC01012108">
    <property type="protein sequence ID" value="JAB94447.1"/>
    <property type="molecule type" value="mRNA"/>
</dbReference>
<name>W8B792_CERCA</name>
<dbReference type="PANTHER" id="PTHR20958:SF10">
    <property type="entry name" value="GH05617P-RELATED"/>
    <property type="match status" value="1"/>
</dbReference>
<dbReference type="AlphaFoldDB" id="W8B792"/>
<accession>W8B792</accession>
<protein>
    <recommendedName>
        <fullName evidence="1">GCN5-related N-acetyltransferase Rv2170-like domain-containing protein</fullName>
    </recommendedName>
</protein>
<sequence length="295" mass="33912">MRNQLLLTTLNNIDDLRSLRALYKANGISQVLGYQTLDNYISWFEKEPQQKHIKIYTLPEVWRKSGLYMIVDRYQLMVNALDIAEAAEELRIALPQLDWSRGYKMTGVPDAHHETIYKLLTKMNLLIGIVRLHVVLKSREEALKLDVSCSSPEFDYHPLSQEEAAIVDGIWYSRGNGTLKFIERLIAYNNNMGIYLKSTGELIAWCIRCNLGLLGMLHVKDDYRGRGLAQLLVHMLSRQLAGAGEDVLTMISDQNATSQALFKKLKFEEIGLTYIYRTKRHENSEIWSDELEAAE</sequence>
<dbReference type="EMBL" id="GAMC01012110">
    <property type="protein sequence ID" value="JAB94445.1"/>
    <property type="molecule type" value="mRNA"/>
</dbReference>
<dbReference type="InterPro" id="IPR016181">
    <property type="entry name" value="Acyl_CoA_acyltransferase"/>
</dbReference>
<proteinExistence type="evidence at transcript level"/>
<dbReference type="InterPro" id="IPR013653">
    <property type="entry name" value="GCN5-like_dom"/>
</dbReference>
<dbReference type="Pfam" id="PF08445">
    <property type="entry name" value="FR47"/>
    <property type="match status" value="1"/>
</dbReference>
<reference evidence="2" key="1">
    <citation type="submission" date="2013-07" db="EMBL/GenBank/DDBJ databases">
        <authorList>
            <person name="Geib S."/>
        </authorList>
    </citation>
    <scope>NUCLEOTIDE SEQUENCE</scope>
</reference>
<reference evidence="2" key="2">
    <citation type="journal article" date="2014" name="BMC Genomics">
        <title>A genomic perspective to assessing quality of mass-reared SIT flies used in Mediterranean fruit fly (Ceratitis capitata) eradication in California.</title>
        <authorList>
            <person name="Calla B."/>
            <person name="Hall B."/>
            <person name="Hou S."/>
            <person name="Geib S.M."/>
        </authorList>
    </citation>
    <scope>NUCLEOTIDE SEQUENCE</scope>
</reference>
<dbReference type="OrthoDB" id="61870at2759"/>
<dbReference type="EMBL" id="GAMC01012114">
    <property type="protein sequence ID" value="JAB94441.1"/>
    <property type="molecule type" value="mRNA"/>
</dbReference>
<feature type="domain" description="GCN5-related N-acetyltransferase Rv2170-like" evidence="1">
    <location>
        <begin position="191"/>
        <end position="270"/>
    </location>
</feature>
<dbReference type="InterPro" id="IPR053225">
    <property type="entry name" value="Acyl-CoA_N-acyltransferase"/>
</dbReference>
<dbReference type="SUPFAM" id="SSF55729">
    <property type="entry name" value="Acyl-CoA N-acyltransferases (Nat)"/>
    <property type="match status" value="1"/>
</dbReference>
<dbReference type="GO" id="GO:0016747">
    <property type="term" value="F:acyltransferase activity, transferring groups other than amino-acyl groups"/>
    <property type="evidence" value="ECO:0007669"/>
    <property type="project" value="InterPro"/>
</dbReference>
<evidence type="ECO:0000313" key="2">
    <source>
        <dbReference type="EMBL" id="JAB94447.1"/>
    </source>
</evidence>
<dbReference type="PANTHER" id="PTHR20958">
    <property type="entry name" value="GLYCINE N-ACYLTRANSFERASE-LIKE PROTEIN"/>
    <property type="match status" value="1"/>
</dbReference>
<organism evidence="2">
    <name type="scientific">Ceratitis capitata</name>
    <name type="common">Mediterranean fruit fly</name>
    <name type="synonym">Tephritis capitata</name>
    <dbReference type="NCBI Taxonomy" id="7213"/>
    <lineage>
        <taxon>Eukaryota</taxon>
        <taxon>Metazoa</taxon>
        <taxon>Ecdysozoa</taxon>
        <taxon>Arthropoda</taxon>
        <taxon>Hexapoda</taxon>
        <taxon>Insecta</taxon>
        <taxon>Pterygota</taxon>
        <taxon>Neoptera</taxon>
        <taxon>Endopterygota</taxon>
        <taxon>Diptera</taxon>
        <taxon>Brachycera</taxon>
        <taxon>Muscomorpha</taxon>
        <taxon>Tephritoidea</taxon>
        <taxon>Tephritidae</taxon>
        <taxon>Ceratitis</taxon>
        <taxon>Ceratitis</taxon>
    </lineage>
</organism>